<keyword evidence="2" id="KW-1185">Reference proteome</keyword>
<dbReference type="KEGG" id="dwd:DSCW_51330"/>
<dbReference type="EMBL" id="AP021875">
    <property type="protein sequence ID" value="BBO77716.1"/>
    <property type="molecule type" value="Genomic_DNA"/>
</dbReference>
<sequence length="80" mass="9401">MWQRIDKRCMHCQEWIKKVRKAEALRLGYKTQQIRITVKAPGFAGFQDFEIDFAIPVDQFVCQLSFAVLVCEFYGNRADP</sequence>
<protein>
    <submittedName>
        <fullName evidence="1">Uncharacterized protein</fullName>
    </submittedName>
</protein>
<evidence type="ECO:0000313" key="1">
    <source>
        <dbReference type="EMBL" id="BBO77716.1"/>
    </source>
</evidence>
<organism evidence="1 2">
    <name type="scientific">Desulfosarcina widdelii</name>
    <dbReference type="NCBI Taxonomy" id="947919"/>
    <lineage>
        <taxon>Bacteria</taxon>
        <taxon>Pseudomonadati</taxon>
        <taxon>Thermodesulfobacteriota</taxon>
        <taxon>Desulfobacteria</taxon>
        <taxon>Desulfobacterales</taxon>
        <taxon>Desulfosarcinaceae</taxon>
        <taxon>Desulfosarcina</taxon>
    </lineage>
</organism>
<gene>
    <name evidence="1" type="ORF">DSCW_51330</name>
</gene>
<dbReference type="AlphaFoldDB" id="A0A5K7Z7C7"/>
<proteinExistence type="predicted"/>
<name>A0A5K7Z7C7_9BACT</name>
<dbReference type="Proteomes" id="UP000427769">
    <property type="component" value="Chromosome"/>
</dbReference>
<reference evidence="1 2" key="1">
    <citation type="submission" date="2019-11" db="EMBL/GenBank/DDBJ databases">
        <title>Comparative genomics of hydrocarbon-degrading Desulfosarcina strains.</title>
        <authorList>
            <person name="Watanabe M."/>
            <person name="Kojima H."/>
            <person name="Fukui M."/>
        </authorList>
    </citation>
    <scope>NUCLEOTIDE SEQUENCE [LARGE SCALE GENOMIC DNA]</scope>
    <source>
        <strain evidence="1 2">PP31</strain>
    </source>
</reference>
<evidence type="ECO:0000313" key="2">
    <source>
        <dbReference type="Proteomes" id="UP000427769"/>
    </source>
</evidence>
<accession>A0A5K7Z7C7</accession>